<evidence type="ECO:0000313" key="2">
    <source>
        <dbReference type="Proteomes" id="UP000054653"/>
    </source>
</evidence>
<evidence type="ECO:0000313" key="1">
    <source>
        <dbReference type="EMBL" id="KRY50232.1"/>
    </source>
</evidence>
<name>A0A0V1CM43_TRIBR</name>
<dbReference type="STRING" id="45882.A0A0V1CM43"/>
<dbReference type="Proteomes" id="UP000054653">
    <property type="component" value="Unassembled WGS sequence"/>
</dbReference>
<sequence length="207" mass="22977">MDGKMLLISLRLGAHLPGNFQRDLFYRSQPELFRPLHPAPPPPSLSYTKINARAAPDIEGHHRPVIALFRAAFNLPVPLRSSTPGGALPSIPLSFSFATILPPEPKHFGFPEAARRVLNELRRIAGWHSLPLELGRSVYTSHSDSNTGVQGVTTLSLIRSGRTSSVSQLFLGVPLSFETFKVESSLFEMFEVEQLSFETFEVEPLLF</sequence>
<gene>
    <name evidence="1" type="ORF">T03_7628</name>
</gene>
<protein>
    <submittedName>
        <fullName evidence="1">Uncharacterized protein</fullName>
    </submittedName>
</protein>
<dbReference type="EMBL" id="JYDI01000154">
    <property type="protein sequence ID" value="KRY50232.1"/>
    <property type="molecule type" value="Genomic_DNA"/>
</dbReference>
<organism evidence="1 2">
    <name type="scientific">Trichinella britovi</name>
    <name type="common">Parasitic roundworm</name>
    <dbReference type="NCBI Taxonomy" id="45882"/>
    <lineage>
        <taxon>Eukaryota</taxon>
        <taxon>Metazoa</taxon>
        <taxon>Ecdysozoa</taxon>
        <taxon>Nematoda</taxon>
        <taxon>Enoplea</taxon>
        <taxon>Dorylaimia</taxon>
        <taxon>Trichinellida</taxon>
        <taxon>Trichinellidae</taxon>
        <taxon>Trichinella</taxon>
    </lineage>
</organism>
<reference evidence="1 2" key="1">
    <citation type="submission" date="2015-01" db="EMBL/GenBank/DDBJ databases">
        <title>Evolution of Trichinella species and genotypes.</title>
        <authorList>
            <person name="Korhonen P.K."/>
            <person name="Edoardo P."/>
            <person name="Giuseppe L.R."/>
            <person name="Gasser R.B."/>
        </authorList>
    </citation>
    <scope>NUCLEOTIDE SEQUENCE [LARGE SCALE GENOMIC DNA]</scope>
    <source>
        <strain evidence="1">ISS120</strain>
    </source>
</reference>
<keyword evidence="2" id="KW-1185">Reference proteome</keyword>
<comment type="caution">
    <text evidence="1">The sequence shown here is derived from an EMBL/GenBank/DDBJ whole genome shotgun (WGS) entry which is preliminary data.</text>
</comment>
<proteinExistence type="predicted"/>
<dbReference type="AlphaFoldDB" id="A0A0V1CM43"/>
<accession>A0A0V1CM43</accession>